<dbReference type="AlphaFoldDB" id="X6N9D3"/>
<evidence type="ECO:0000256" key="1">
    <source>
        <dbReference type="ARBA" id="ARBA00022490"/>
    </source>
</evidence>
<evidence type="ECO:0000256" key="2">
    <source>
        <dbReference type="ARBA" id="ARBA00022701"/>
    </source>
</evidence>
<proteinExistence type="inferred from homology"/>
<keyword evidence="1 4" id="KW-0963">Cytoplasm</keyword>
<accession>X6N9D3</accession>
<sequence>SHFVPLKQCNEMIEYQSLLQYADYYRSISDLMSQMELHISEIPLCVQSFVTTVMTMLQDYRCELHKSACKCAGKDVMELADGMTHMFGWLEHLWHDIIQPLFLTKSNTLPLPLSLSRSFVQSDVLLSHLYQLLLCDNMLQNDNSRCFTRTLFWNCLQPYLHVFEEWITSGILRDPFHEFFVQANVNVNVNVNGNGKPNAKSSANANAHTVLQEHFTTNATDIDSIDMTNHVESKVQEWTDYVVIHAKIPSFLQSVADRICVAGKSLLIVKLLQHQLPLVCLFCLFRGQTCNGSNTLKSLSIPTLKDRLSQHIALGKVVSVHDQPNIKSVAPATPVLMTICLVSKLIVIAFLWQLSKCSCGKVQVPPSAMSIKQK</sequence>
<dbReference type="PANTHER" id="PTHR19302:SF33">
    <property type="entry name" value="GAMMA-TUBULIN COMPLEX COMPONENT 5"/>
    <property type="match status" value="1"/>
</dbReference>
<comment type="similarity">
    <text evidence="4">Belongs to the TUBGCP family.</text>
</comment>
<dbReference type="Proteomes" id="UP000023152">
    <property type="component" value="Unassembled WGS sequence"/>
</dbReference>
<dbReference type="GO" id="GO:0005874">
    <property type="term" value="C:microtubule"/>
    <property type="evidence" value="ECO:0007669"/>
    <property type="project" value="UniProtKB-KW"/>
</dbReference>
<dbReference type="GO" id="GO:0051011">
    <property type="term" value="F:microtubule minus-end binding"/>
    <property type="evidence" value="ECO:0007669"/>
    <property type="project" value="TreeGrafter"/>
</dbReference>
<dbReference type="Pfam" id="PF17681">
    <property type="entry name" value="GCP_N_terminal"/>
    <property type="match status" value="1"/>
</dbReference>
<dbReference type="InterPro" id="IPR041470">
    <property type="entry name" value="GCP_N"/>
</dbReference>
<dbReference type="GO" id="GO:0000930">
    <property type="term" value="C:gamma-tubulin complex"/>
    <property type="evidence" value="ECO:0007669"/>
    <property type="project" value="TreeGrafter"/>
</dbReference>
<dbReference type="GO" id="GO:0031122">
    <property type="term" value="P:cytoplasmic microtubule organization"/>
    <property type="evidence" value="ECO:0007669"/>
    <property type="project" value="TreeGrafter"/>
</dbReference>
<dbReference type="GO" id="GO:0043015">
    <property type="term" value="F:gamma-tubulin binding"/>
    <property type="evidence" value="ECO:0007669"/>
    <property type="project" value="InterPro"/>
</dbReference>
<protein>
    <recommendedName>
        <fullName evidence="4">Spindle pole body component</fullName>
    </recommendedName>
</protein>
<dbReference type="EMBL" id="ASPP01010396">
    <property type="protein sequence ID" value="ETO22880.1"/>
    <property type="molecule type" value="Genomic_DNA"/>
</dbReference>
<dbReference type="PANTHER" id="PTHR19302">
    <property type="entry name" value="GAMMA TUBULIN COMPLEX PROTEIN"/>
    <property type="match status" value="1"/>
</dbReference>
<organism evidence="6 7">
    <name type="scientific">Reticulomyxa filosa</name>
    <dbReference type="NCBI Taxonomy" id="46433"/>
    <lineage>
        <taxon>Eukaryota</taxon>
        <taxon>Sar</taxon>
        <taxon>Rhizaria</taxon>
        <taxon>Retaria</taxon>
        <taxon>Foraminifera</taxon>
        <taxon>Monothalamids</taxon>
        <taxon>Reticulomyxidae</taxon>
        <taxon>Reticulomyxa</taxon>
    </lineage>
</organism>
<evidence type="ECO:0000256" key="3">
    <source>
        <dbReference type="ARBA" id="ARBA00023212"/>
    </source>
</evidence>
<comment type="caution">
    <text evidence="6">The sequence shown here is derived from an EMBL/GenBank/DDBJ whole genome shotgun (WGS) entry which is preliminary data.</text>
</comment>
<evidence type="ECO:0000259" key="5">
    <source>
        <dbReference type="Pfam" id="PF17681"/>
    </source>
</evidence>
<dbReference type="GO" id="GO:0007020">
    <property type="term" value="P:microtubule nucleation"/>
    <property type="evidence" value="ECO:0007669"/>
    <property type="project" value="InterPro"/>
</dbReference>
<dbReference type="GO" id="GO:0000278">
    <property type="term" value="P:mitotic cell cycle"/>
    <property type="evidence" value="ECO:0007669"/>
    <property type="project" value="TreeGrafter"/>
</dbReference>
<dbReference type="GO" id="GO:0051225">
    <property type="term" value="P:spindle assembly"/>
    <property type="evidence" value="ECO:0007669"/>
    <property type="project" value="TreeGrafter"/>
</dbReference>
<feature type="domain" description="Gamma tubulin complex component protein N-terminal" evidence="5">
    <location>
        <begin position="16"/>
        <end position="275"/>
    </location>
</feature>
<dbReference type="GO" id="GO:0051321">
    <property type="term" value="P:meiotic cell cycle"/>
    <property type="evidence" value="ECO:0007669"/>
    <property type="project" value="TreeGrafter"/>
</dbReference>
<evidence type="ECO:0000256" key="4">
    <source>
        <dbReference type="RuleBase" id="RU363050"/>
    </source>
</evidence>
<name>X6N9D3_RETFI</name>
<keyword evidence="7" id="KW-1185">Reference proteome</keyword>
<evidence type="ECO:0000313" key="7">
    <source>
        <dbReference type="Proteomes" id="UP000023152"/>
    </source>
</evidence>
<keyword evidence="2 4" id="KW-0493">Microtubule</keyword>
<evidence type="ECO:0000313" key="6">
    <source>
        <dbReference type="EMBL" id="ETO22880.1"/>
    </source>
</evidence>
<comment type="subcellular location">
    <subcellularLocation>
        <location evidence="4">Cytoplasm</location>
        <location evidence="4">Cytoskeleton</location>
        <location evidence="4">Microtubule organizing center</location>
    </subcellularLocation>
</comment>
<dbReference type="GO" id="GO:0000922">
    <property type="term" value="C:spindle pole"/>
    <property type="evidence" value="ECO:0007669"/>
    <property type="project" value="InterPro"/>
</dbReference>
<dbReference type="InterPro" id="IPR007259">
    <property type="entry name" value="GCP"/>
</dbReference>
<gene>
    <name evidence="6" type="ORF">RFI_14314</name>
</gene>
<feature type="non-terminal residue" evidence="6">
    <location>
        <position position="1"/>
    </location>
</feature>
<reference evidence="6 7" key="1">
    <citation type="journal article" date="2013" name="Curr. Biol.">
        <title>The Genome of the Foraminiferan Reticulomyxa filosa.</title>
        <authorList>
            <person name="Glockner G."/>
            <person name="Hulsmann N."/>
            <person name="Schleicher M."/>
            <person name="Noegel A.A."/>
            <person name="Eichinger L."/>
            <person name="Gallinger C."/>
            <person name="Pawlowski J."/>
            <person name="Sierra R."/>
            <person name="Euteneuer U."/>
            <person name="Pillet L."/>
            <person name="Moustafa A."/>
            <person name="Platzer M."/>
            <person name="Groth M."/>
            <person name="Szafranski K."/>
            <person name="Schliwa M."/>
        </authorList>
    </citation>
    <scope>NUCLEOTIDE SEQUENCE [LARGE SCALE GENOMIC DNA]</scope>
</reference>
<keyword evidence="3 4" id="KW-0206">Cytoskeleton</keyword>